<accession>A0A1H3NU24</accession>
<dbReference type="RefSeq" id="WP_092644062.1">
    <property type="nucleotide sequence ID" value="NZ_FNPX01000004.1"/>
</dbReference>
<dbReference type="AlphaFoldDB" id="A0A1H3NU24"/>
<name>A0A1H3NU24_9RHOB</name>
<evidence type="ECO:0000313" key="2">
    <source>
        <dbReference type="EMBL" id="SDY92334.1"/>
    </source>
</evidence>
<dbReference type="EMBL" id="FNPX01000004">
    <property type="protein sequence ID" value="SDY92334.1"/>
    <property type="molecule type" value="Genomic_DNA"/>
</dbReference>
<protein>
    <submittedName>
        <fullName evidence="2">Uncharacterized protein</fullName>
    </submittedName>
</protein>
<proteinExistence type="predicted"/>
<gene>
    <name evidence="2" type="ORF">SAMN05444004_104111</name>
</gene>
<dbReference type="STRING" id="1244108.SAMN05444004_104111"/>
<sequence length="64" mass="6887">MVGAFLPFALTLPPVFAIWLWSFLGKSGEATVAAILVGASLFVAFKALYAYFSLLFTLKQAGKD</sequence>
<feature type="transmembrane region" description="Helical" evidence="1">
    <location>
        <begin position="33"/>
        <end position="58"/>
    </location>
</feature>
<dbReference type="Proteomes" id="UP000198914">
    <property type="component" value="Unassembled WGS sequence"/>
</dbReference>
<reference evidence="3" key="1">
    <citation type="submission" date="2016-10" db="EMBL/GenBank/DDBJ databases">
        <authorList>
            <person name="Varghese N."/>
            <person name="Submissions S."/>
        </authorList>
    </citation>
    <scope>NUCLEOTIDE SEQUENCE [LARGE SCALE GENOMIC DNA]</scope>
    <source>
        <strain evidence="3">DSM 100420</strain>
    </source>
</reference>
<keyword evidence="1" id="KW-1133">Transmembrane helix</keyword>
<evidence type="ECO:0000313" key="3">
    <source>
        <dbReference type="Proteomes" id="UP000198914"/>
    </source>
</evidence>
<keyword evidence="1" id="KW-0472">Membrane</keyword>
<keyword evidence="3" id="KW-1185">Reference proteome</keyword>
<evidence type="ECO:0000256" key="1">
    <source>
        <dbReference type="SAM" id="Phobius"/>
    </source>
</evidence>
<keyword evidence="1" id="KW-0812">Transmembrane</keyword>
<organism evidence="2 3">
    <name type="scientific">Jannaschia faecimaris</name>
    <dbReference type="NCBI Taxonomy" id="1244108"/>
    <lineage>
        <taxon>Bacteria</taxon>
        <taxon>Pseudomonadati</taxon>
        <taxon>Pseudomonadota</taxon>
        <taxon>Alphaproteobacteria</taxon>
        <taxon>Rhodobacterales</taxon>
        <taxon>Roseobacteraceae</taxon>
        <taxon>Jannaschia</taxon>
    </lineage>
</organism>